<dbReference type="GO" id="GO:0003723">
    <property type="term" value="F:RNA binding"/>
    <property type="evidence" value="ECO:0007669"/>
    <property type="project" value="InterPro"/>
</dbReference>
<dbReference type="EMBL" id="JACIFD010000002">
    <property type="protein sequence ID" value="MBB4070992.1"/>
    <property type="molecule type" value="Genomic_DNA"/>
</dbReference>
<evidence type="ECO:0000256" key="1">
    <source>
        <dbReference type="ARBA" id="ARBA00000385"/>
    </source>
</evidence>
<evidence type="ECO:0000256" key="4">
    <source>
        <dbReference type="ARBA" id="ARBA00023235"/>
    </source>
</evidence>
<dbReference type="RefSeq" id="WP_343048726.1">
    <property type="nucleotide sequence ID" value="NZ_JACIFD010000002.1"/>
</dbReference>
<name>A0A840DHP5_9MICO</name>
<evidence type="ECO:0000256" key="2">
    <source>
        <dbReference type="ARBA" id="ARBA00005642"/>
    </source>
</evidence>
<dbReference type="InterPro" id="IPR014780">
    <property type="entry name" value="tRNA_psdUridine_synth_TruB"/>
</dbReference>
<comment type="similarity">
    <text evidence="2 5">Belongs to the pseudouridine synthase TruB family. Type 1 subfamily.</text>
</comment>
<accession>A0A840DHP5</accession>
<dbReference type="Pfam" id="PF16198">
    <property type="entry name" value="TruB_C_2"/>
    <property type="match status" value="1"/>
</dbReference>
<evidence type="ECO:0000259" key="7">
    <source>
        <dbReference type="Pfam" id="PF16198"/>
    </source>
</evidence>
<dbReference type="GO" id="GO:0031119">
    <property type="term" value="P:tRNA pseudouridine synthesis"/>
    <property type="evidence" value="ECO:0007669"/>
    <property type="project" value="UniProtKB-UniRule"/>
</dbReference>
<sequence>MHNTKLPLGLLAANPQNTALVQQQSAGLTVAEHVAAGCVLLVDKASGWTSHDVVARTRRACGTKKVGHAGTLDPLATGLLTLGVGPATRLLTHLVGLDKVYTATVRLGQQTVSDDAEGEILRLAQPSELAQVSADPQQIIAAAARLTGTISQVPTAVSALKVDGKRAYDLVREGVEVQLRARTVEISKFVVSNVRDAETAAGPAVDFDCEVAVSSGTYVRALARDLGADLGVFGHLTALRRTAVGPFAVVAGISLAELDSVATEVKNGNQEAAAKLPLVSAAAAATAVHGAVVVDENTAVALGHGKQPLCEVPDTALLAALNTAGRLLALVQARQGKLRVVTGFPQGR</sequence>
<dbReference type="PANTHER" id="PTHR13767">
    <property type="entry name" value="TRNA-PSEUDOURIDINE SYNTHASE"/>
    <property type="match status" value="1"/>
</dbReference>
<dbReference type="SUPFAM" id="SSF55120">
    <property type="entry name" value="Pseudouridine synthase"/>
    <property type="match status" value="1"/>
</dbReference>
<dbReference type="InterPro" id="IPR032819">
    <property type="entry name" value="TruB_C"/>
</dbReference>
<protein>
    <recommendedName>
        <fullName evidence="5">tRNA pseudouridine synthase B</fullName>
        <ecNumber evidence="5">5.4.99.25</ecNumber>
    </recommendedName>
    <alternativeName>
        <fullName evidence="5">tRNA pseudouridine(55) synthase</fullName>
        <shortName evidence="5">Psi55 synthase</shortName>
    </alternativeName>
    <alternativeName>
        <fullName evidence="5">tRNA pseudouridylate synthase</fullName>
    </alternativeName>
    <alternativeName>
        <fullName evidence="5">tRNA-uridine isomerase</fullName>
    </alternativeName>
</protein>
<keyword evidence="4 5" id="KW-0413">Isomerase</keyword>
<dbReference type="Gene3D" id="3.30.2350.10">
    <property type="entry name" value="Pseudouridine synthase"/>
    <property type="match status" value="1"/>
</dbReference>
<dbReference type="Pfam" id="PF01509">
    <property type="entry name" value="TruB_N"/>
    <property type="match status" value="1"/>
</dbReference>
<dbReference type="CDD" id="cd02573">
    <property type="entry name" value="PseudoU_synth_EcTruB"/>
    <property type="match status" value="1"/>
</dbReference>
<feature type="domain" description="Pseudouridine synthase II N-terminal" evidence="6">
    <location>
        <begin position="58"/>
        <end position="219"/>
    </location>
</feature>
<dbReference type="GO" id="GO:0160148">
    <property type="term" value="F:tRNA pseudouridine(55) synthase activity"/>
    <property type="evidence" value="ECO:0007669"/>
    <property type="project" value="UniProtKB-EC"/>
</dbReference>
<proteinExistence type="inferred from homology"/>
<keyword evidence="9" id="KW-1185">Reference proteome</keyword>
<dbReference type="GO" id="GO:1990481">
    <property type="term" value="P:mRNA pseudouridine synthesis"/>
    <property type="evidence" value="ECO:0007669"/>
    <property type="project" value="TreeGrafter"/>
</dbReference>
<evidence type="ECO:0000313" key="8">
    <source>
        <dbReference type="EMBL" id="MBB4070992.1"/>
    </source>
</evidence>
<feature type="domain" description="tRNA pseudouridylate synthase B C-terminal" evidence="7">
    <location>
        <begin position="220"/>
        <end position="270"/>
    </location>
</feature>
<comment type="function">
    <text evidence="5">Responsible for synthesis of pseudouridine from uracil-55 in the psi GC loop of transfer RNAs.</text>
</comment>
<comment type="catalytic activity">
    <reaction evidence="1 5">
        <text>uridine(55) in tRNA = pseudouridine(55) in tRNA</text>
        <dbReference type="Rhea" id="RHEA:42532"/>
        <dbReference type="Rhea" id="RHEA-COMP:10101"/>
        <dbReference type="Rhea" id="RHEA-COMP:10102"/>
        <dbReference type="ChEBI" id="CHEBI:65314"/>
        <dbReference type="ChEBI" id="CHEBI:65315"/>
        <dbReference type="EC" id="5.4.99.25"/>
    </reaction>
</comment>
<keyword evidence="3 5" id="KW-0819">tRNA processing</keyword>
<comment type="caution">
    <text evidence="8">The sequence shown here is derived from an EMBL/GenBank/DDBJ whole genome shotgun (WGS) entry which is preliminary data.</text>
</comment>
<dbReference type="AlphaFoldDB" id="A0A840DHP5"/>
<dbReference type="InterPro" id="IPR020103">
    <property type="entry name" value="PsdUridine_synth_cat_dom_sf"/>
</dbReference>
<reference evidence="8 9" key="1">
    <citation type="submission" date="2020-08" db="EMBL/GenBank/DDBJ databases">
        <title>Sequencing the genomes of 1000 actinobacteria strains.</title>
        <authorList>
            <person name="Klenk H.-P."/>
        </authorList>
    </citation>
    <scope>NUCLEOTIDE SEQUENCE [LARGE SCALE GENOMIC DNA]</scope>
    <source>
        <strain evidence="8 9">DSM 27064</strain>
    </source>
</reference>
<gene>
    <name evidence="5" type="primary">truB</name>
    <name evidence="8" type="ORF">F5897_000276</name>
</gene>
<feature type="active site" description="Nucleophile" evidence="5">
    <location>
        <position position="73"/>
    </location>
</feature>
<dbReference type="Proteomes" id="UP000571183">
    <property type="component" value="Unassembled WGS sequence"/>
</dbReference>
<evidence type="ECO:0000313" key="9">
    <source>
        <dbReference type="Proteomes" id="UP000571183"/>
    </source>
</evidence>
<evidence type="ECO:0000256" key="3">
    <source>
        <dbReference type="ARBA" id="ARBA00022694"/>
    </source>
</evidence>
<dbReference type="InterPro" id="IPR002501">
    <property type="entry name" value="PsdUridine_synth_N"/>
</dbReference>
<evidence type="ECO:0000256" key="5">
    <source>
        <dbReference type="HAMAP-Rule" id="MF_01080"/>
    </source>
</evidence>
<dbReference type="HAMAP" id="MF_01080">
    <property type="entry name" value="TruB_bact"/>
    <property type="match status" value="1"/>
</dbReference>
<evidence type="ECO:0000259" key="6">
    <source>
        <dbReference type="Pfam" id="PF01509"/>
    </source>
</evidence>
<dbReference type="NCBIfam" id="TIGR00431">
    <property type="entry name" value="TruB"/>
    <property type="match status" value="1"/>
</dbReference>
<dbReference type="PANTHER" id="PTHR13767:SF2">
    <property type="entry name" value="PSEUDOURIDYLATE SYNTHASE TRUB1"/>
    <property type="match status" value="1"/>
</dbReference>
<dbReference type="EC" id="5.4.99.25" evidence="5"/>
<organism evidence="8 9">
    <name type="scientific">Canibacter oris</name>
    <dbReference type="NCBI Taxonomy" id="1365628"/>
    <lineage>
        <taxon>Bacteria</taxon>
        <taxon>Bacillati</taxon>
        <taxon>Actinomycetota</taxon>
        <taxon>Actinomycetes</taxon>
        <taxon>Micrococcales</taxon>
        <taxon>Microbacteriaceae</taxon>
        <taxon>Canibacter</taxon>
    </lineage>
</organism>